<evidence type="ECO:0000313" key="1">
    <source>
        <dbReference type="EMBL" id="KAF2890102.1"/>
    </source>
</evidence>
<reference evidence="1" key="1">
    <citation type="submission" date="2019-08" db="EMBL/GenBank/DDBJ databases">
        <title>The genome of the North American firefly Photinus pyralis.</title>
        <authorList>
            <consortium name="Photinus pyralis genome working group"/>
            <person name="Fallon T.R."/>
            <person name="Sander Lower S.E."/>
            <person name="Weng J.-K."/>
        </authorList>
    </citation>
    <scope>NUCLEOTIDE SEQUENCE</scope>
    <source>
        <strain evidence="1">TRF0915ILg1</strain>
        <tissue evidence="1">Whole body</tissue>
    </source>
</reference>
<sequence>MLAVDSEELLSKVGTRIKKQDTHLRALISPRERMVLLWKKDIHTCTSMHKYFGEFVYDIERAAQLLPGLCPIPQGRYANNFLPDYHKINVQNIPFGSLRATEVAFDKDGIISCLVTEVENNS</sequence>
<dbReference type="Proteomes" id="UP000801492">
    <property type="component" value="Unassembled WGS sequence"/>
</dbReference>
<proteinExistence type="predicted"/>
<dbReference type="EMBL" id="VTPC01058320">
    <property type="protein sequence ID" value="KAF2890102.1"/>
    <property type="molecule type" value="Genomic_DNA"/>
</dbReference>
<evidence type="ECO:0000313" key="2">
    <source>
        <dbReference type="Proteomes" id="UP000801492"/>
    </source>
</evidence>
<gene>
    <name evidence="1" type="ORF">ILUMI_16071</name>
</gene>
<dbReference type="AlphaFoldDB" id="A0A8K0CRQ6"/>
<comment type="caution">
    <text evidence="1">The sequence shown here is derived from an EMBL/GenBank/DDBJ whole genome shotgun (WGS) entry which is preliminary data.</text>
</comment>
<accession>A0A8K0CRQ6</accession>
<dbReference type="OrthoDB" id="6814999at2759"/>
<name>A0A8K0CRQ6_IGNLU</name>
<organism evidence="1 2">
    <name type="scientific">Ignelater luminosus</name>
    <name type="common">Cucubano</name>
    <name type="synonym">Pyrophorus luminosus</name>
    <dbReference type="NCBI Taxonomy" id="2038154"/>
    <lineage>
        <taxon>Eukaryota</taxon>
        <taxon>Metazoa</taxon>
        <taxon>Ecdysozoa</taxon>
        <taxon>Arthropoda</taxon>
        <taxon>Hexapoda</taxon>
        <taxon>Insecta</taxon>
        <taxon>Pterygota</taxon>
        <taxon>Neoptera</taxon>
        <taxon>Endopterygota</taxon>
        <taxon>Coleoptera</taxon>
        <taxon>Polyphaga</taxon>
        <taxon>Elateriformia</taxon>
        <taxon>Elateroidea</taxon>
        <taxon>Elateridae</taxon>
        <taxon>Agrypninae</taxon>
        <taxon>Pyrophorini</taxon>
        <taxon>Ignelater</taxon>
    </lineage>
</organism>
<keyword evidence="2" id="KW-1185">Reference proteome</keyword>
<protein>
    <submittedName>
        <fullName evidence="1">Uncharacterized protein</fullName>
    </submittedName>
</protein>